<reference evidence="6" key="1">
    <citation type="submission" date="2016-06" db="EMBL/GenBank/DDBJ databases">
        <title>Draft Genome sequence of the fungus Inonotus baumii.</title>
        <authorList>
            <person name="Zhu H."/>
            <person name="Lin W."/>
        </authorList>
    </citation>
    <scope>NUCLEOTIDE SEQUENCE</scope>
    <source>
        <strain evidence="6">821</strain>
    </source>
</reference>
<keyword evidence="3" id="KW-0175">Coiled coil</keyword>
<dbReference type="OrthoDB" id="3018079at2759"/>
<feature type="compositionally biased region" description="Polar residues" evidence="4">
    <location>
        <begin position="227"/>
        <end position="241"/>
    </location>
</feature>
<evidence type="ECO:0000256" key="1">
    <source>
        <dbReference type="ARBA" id="ARBA00022664"/>
    </source>
</evidence>
<comment type="caution">
    <text evidence="6">The sequence shown here is derived from an EMBL/GenBank/DDBJ whole genome shotgun (WGS) entry which is preliminary data.</text>
</comment>
<dbReference type="GO" id="GO:0008270">
    <property type="term" value="F:zinc ion binding"/>
    <property type="evidence" value="ECO:0007669"/>
    <property type="project" value="UniProtKB-KW"/>
</dbReference>
<dbReference type="Pfam" id="PF00098">
    <property type="entry name" value="zf-CCHC"/>
    <property type="match status" value="1"/>
</dbReference>
<dbReference type="PROSITE" id="PS50158">
    <property type="entry name" value="ZF_CCHC"/>
    <property type="match status" value="1"/>
</dbReference>
<protein>
    <recommendedName>
        <fullName evidence="5">CCHC-type domain-containing protein</fullName>
    </recommendedName>
</protein>
<accession>A0A9Q5I568</accession>
<evidence type="ECO:0000256" key="3">
    <source>
        <dbReference type="SAM" id="Coils"/>
    </source>
</evidence>
<evidence type="ECO:0000313" key="7">
    <source>
        <dbReference type="Proteomes" id="UP000757232"/>
    </source>
</evidence>
<keyword evidence="7" id="KW-1185">Reference proteome</keyword>
<evidence type="ECO:0000256" key="4">
    <source>
        <dbReference type="SAM" id="MobiDB-lite"/>
    </source>
</evidence>
<evidence type="ECO:0000313" key="6">
    <source>
        <dbReference type="EMBL" id="OCB92036.1"/>
    </source>
</evidence>
<keyword evidence="2" id="KW-0863">Zinc-finger</keyword>
<dbReference type="SMART" id="SM00343">
    <property type="entry name" value="ZnF_C2HC"/>
    <property type="match status" value="1"/>
</dbReference>
<sequence length="364" mass="41618">MSTTDQKVQILETQLQTLQIQLSKHSIKLPKYYGKRSEDIDLWVSRCISKLAQHGVKSEDEIAKSLFAALEGDSYDWFAEKQTLTSFDDKGKLKPVPAIIDPNGGGMFTSLKQMLDWMRVRAGHPIVGEQEALFHLLCIQQKGSSIRAYNDEFRRLRARAPPSIDATMLKYIYVKGLDNWVKRRVEAVQPDAFEKYKLEEWMTWTSNLADVDARQKLIGSQTYTPRFKTNGQSSFRPPIQQSKRDPDAMDVDALRGLPKKGAKCYNCGKIGHYSKNCKAPRKQKGSSLGQPKKRTNGQKRKPMTARAVNFKETCPDPHCRRPVHYDHIAWARGDESAGYTCKHDEEYRNNFRNSLASKEQQGKD</sequence>
<feature type="region of interest" description="Disordered" evidence="4">
    <location>
        <begin position="227"/>
        <end position="247"/>
    </location>
</feature>
<dbReference type="InterPro" id="IPR036875">
    <property type="entry name" value="Znf_CCHC_sf"/>
</dbReference>
<dbReference type="GO" id="GO:0006397">
    <property type="term" value="P:mRNA processing"/>
    <property type="evidence" value="ECO:0007669"/>
    <property type="project" value="UniProtKB-KW"/>
</dbReference>
<name>A0A9Q5I568_SANBA</name>
<evidence type="ECO:0000256" key="2">
    <source>
        <dbReference type="PROSITE-ProRule" id="PRU00047"/>
    </source>
</evidence>
<dbReference type="GO" id="GO:0003676">
    <property type="term" value="F:nucleic acid binding"/>
    <property type="evidence" value="ECO:0007669"/>
    <property type="project" value="InterPro"/>
</dbReference>
<dbReference type="InterPro" id="IPR001878">
    <property type="entry name" value="Znf_CCHC"/>
</dbReference>
<dbReference type="Proteomes" id="UP000757232">
    <property type="component" value="Unassembled WGS sequence"/>
</dbReference>
<keyword evidence="2" id="KW-0862">Zinc</keyword>
<keyword evidence="1" id="KW-0507">mRNA processing</keyword>
<feature type="domain" description="CCHC-type" evidence="5">
    <location>
        <begin position="263"/>
        <end position="278"/>
    </location>
</feature>
<keyword evidence="2" id="KW-0479">Metal-binding</keyword>
<dbReference type="EMBL" id="LNZH02000040">
    <property type="protein sequence ID" value="OCB92036.1"/>
    <property type="molecule type" value="Genomic_DNA"/>
</dbReference>
<feature type="compositionally biased region" description="Basic residues" evidence="4">
    <location>
        <begin position="291"/>
        <end position="303"/>
    </location>
</feature>
<dbReference type="Gene3D" id="4.10.60.10">
    <property type="entry name" value="Zinc finger, CCHC-type"/>
    <property type="match status" value="1"/>
</dbReference>
<gene>
    <name evidence="6" type="ORF">A7U60_g635</name>
</gene>
<feature type="coiled-coil region" evidence="3">
    <location>
        <begin position="1"/>
        <end position="28"/>
    </location>
</feature>
<proteinExistence type="predicted"/>
<dbReference type="AlphaFoldDB" id="A0A9Q5I568"/>
<organism evidence="6 7">
    <name type="scientific">Sanghuangporus baumii</name>
    <name type="common">Phellinus baumii</name>
    <dbReference type="NCBI Taxonomy" id="108892"/>
    <lineage>
        <taxon>Eukaryota</taxon>
        <taxon>Fungi</taxon>
        <taxon>Dikarya</taxon>
        <taxon>Basidiomycota</taxon>
        <taxon>Agaricomycotina</taxon>
        <taxon>Agaricomycetes</taxon>
        <taxon>Hymenochaetales</taxon>
        <taxon>Hymenochaetaceae</taxon>
        <taxon>Sanghuangporus</taxon>
    </lineage>
</organism>
<dbReference type="SUPFAM" id="SSF57756">
    <property type="entry name" value="Retrovirus zinc finger-like domains"/>
    <property type="match status" value="1"/>
</dbReference>
<evidence type="ECO:0000259" key="5">
    <source>
        <dbReference type="PROSITE" id="PS50158"/>
    </source>
</evidence>
<feature type="region of interest" description="Disordered" evidence="4">
    <location>
        <begin position="276"/>
        <end position="304"/>
    </location>
</feature>